<dbReference type="RefSeq" id="WP_099019053.1">
    <property type="nucleotide sequence ID" value="NZ_NIHB01000002.1"/>
</dbReference>
<keyword evidence="1" id="KW-0472">Membrane</keyword>
<evidence type="ECO:0000256" key="2">
    <source>
        <dbReference type="SAM" id="SignalP"/>
    </source>
</evidence>
<feature type="transmembrane region" description="Helical" evidence="1">
    <location>
        <begin position="209"/>
        <end position="227"/>
    </location>
</feature>
<evidence type="ECO:0000313" key="3">
    <source>
        <dbReference type="EMBL" id="TDR22410.1"/>
    </source>
</evidence>
<dbReference type="Proteomes" id="UP000295724">
    <property type="component" value="Unassembled WGS sequence"/>
</dbReference>
<evidence type="ECO:0000256" key="1">
    <source>
        <dbReference type="SAM" id="Phobius"/>
    </source>
</evidence>
<feature type="chain" id="PRO_5020370921" description="Secreted protein (IPTL-CTERM system target)" evidence="2">
    <location>
        <begin position="18"/>
        <end position="233"/>
    </location>
</feature>
<keyword evidence="1" id="KW-0812">Transmembrane</keyword>
<reference evidence="3 4" key="1">
    <citation type="submission" date="2019-03" db="EMBL/GenBank/DDBJ databases">
        <title>Genomic Encyclopedia of Type Strains, Phase IV (KMG-IV): sequencing the most valuable type-strain genomes for metagenomic binning, comparative biology and taxonomic classification.</title>
        <authorList>
            <person name="Goeker M."/>
        </authorList>
    </citation>
    <scope>NUCLEOTIDE SEQUENCE [LARGE SCALE GENOMIC DNA]</scope>
    <source>
        <strain evidence="3 4">DSM 25488</strain>
    </source>
</reference>
<accession>A0A4R6XVI2</accession>
<keyword evidence="1" id="KW-1133">Transmembrane helix</keyword>
<proteinExistence type="predicted"/>
<keyword evidence="2" id="KW-0732">Signal</keyword>
<feature type="signal peptide" evidence="2">
    <location>
        <begin position="1"/>
        <end position="17"/>
    </location>
</feature>
<evidence type="ECO:0008006" key="5">
    <source>
        <dbReference type="Google" id="ProtNLM"/>
    </source>
</evidence>
<gene>
    <name evidence="3" type="ORF">C8D91_0898</name>
</gene>
<comment type="caution">
    <text evidence="3">The sequence shown here is derived from an EMBL/GenBank/DDBJ whole genome shotgun (WGS) entry which is preliminary data.</text>
</comment>
<organism evidence="3 4">
    <name type="scientific">Marinicella litoralis</name>
    <dbReference type="NCBI Taxonomy" id="644220"/>
    <lineage>
        <taxon>Bacteria</taxon>
        <taxon>Pseudomonadati</taxon>
        <taxon>Pseudomonadota</taxon>
        <taxon>Gammaproteobacteria</taxon>
        <taxon>Lysobacterales</taxon>
        <taxon>Marinicellaceae</taxon>
        <taxon>Marinicella</taxon>
    </lineage>
</organism>
<dbReference type="OrthoDB" id="5572853at2"/>
<protein>
    <recommendedName>
        <fullName evidence="5">Secreted protein (IPTL-CTERM system target)</fullName>
    </recommendedName>
</protein>
<sequence length="233" mass="24734">MKNILLSLLFLTSSVYAAPVTLDFVFTDTTTNAQTTGYIVLETDLIDNPGFNEISLPSPAVLDLQLTVTGSAFSDGDYSISDYDLVLFGTNGATLNFNQALIGQATDGSPWGTTFDGESGEFNFISFAQGPPGPPGEANMGDFYNEFSPSGVIGDPPSGCWYFTLCENINQDGTAANGGIQGGPSPAVMELQSFQPQTPQGAPASVPTLSFWAMTLMIFGLFTVVFLKRKQQA</sequence>
<keyword evidence="4" id="KW-1185">Reference proteome</keyword>
<evidence type="ECO:0000313" key="4">
    <source>
        <dbReference type="Proteomes" id="UP000295724"/>
    </source>
</evidence>
<dbReference type="AlphaFoldDB" id="A0A4R6XVI2"/>
<dbReference type="EMBL" id="SNZB01000002">
    <property type="protein sequence ID" value="TDR22410.1"/>
    <property type="molecule type" value="Genomic_DNA"/>
</dbReference>
<name>A0A4R6XVI2_9GAMM</name>